<protein>
    <submittedName>
        <fullName evidence="1">Uncharacterized protein</fullName>
    </submittedName>
</protein>
<keyword evidence="2" id="KW-1185">Reference proteome</keyword>
<reference evidence="1 2" key="1">
    <citation type="submission" date="2014-04" db="EMBL/GenBank/DDBJ databases">
        <authorList>
            <consortium name="DOE Joint Genome Institute"/>
            <person name="Kuo A."/>
            <person name="Kohler A."/>
            <person name="Jargeat P."/>
            <person name="Nagy L.G."/>
            <person name="Floudas D."/>
            <person name="Copeland A."/>
            <person name="Barry K.W."/>
            <person name="Cichocki N."/>
            <person name="Veneault-Fourrey C."/>
            <person name="LaButti K."/>
            <person name="Lindquist E.A."/>
            <person name="Lipzen A."/>
            <person name="Lundell T."/>
            <person name="Morin E."/>
            <person name="Murat C."/>
            <person name="Sun H."/>
            <person name="Tunlid A."/>
            <person name="Henrissat B."/>
            <person name="Grigoriev I.V."/>
            <person name="Hibbett D.S."/>
            <person name="Martin F."/>
            <person name="Nordberg H.P."/>
            <person name="Cantor M.N."/>
            <person name="Hua S.X."/>
        </authorList>
    </citation>
    <scope>NUCLEOTIDE SEQUENCE [LARGE SCALE GENOMIC DNA]</scope>
    <source>
        <strain evidence="1 2">Ve08.2h10</strain>
    </source>
</reference>
<feature type="non-terminal residue" evidence="1">
    <location>
        <position position="83"/>
    </location>
</feature>
<name>A0A0D0DN85_9AGAM</name>
<dbReference type="Proteomes" id="UP000054538">
    <property type="component" value="Unassembled WGS sequence"/>
</dbReference>
<evidence type="ECO:0000313" key="2">
    <source>
        <dbReference type="Proteomes" id="UP000054538"/>
    </source>
</evidence>
<proteinExistence type="predicted"/>
<dbReference type="InParanoid" id="A0A0D0DN85"/>
<accession>A0A0D0DN85</accession>
<evidence type="ECO:0000313" key="1">
    <source>
        <dbReference type="EMBL" id="KIL00333.1"/>
    </source>
</evidence>
<reference evidence="2" key="2">
    <citation type="submission" date="2015-01" db="EMBL/GenBank/DDBJ databases">
        <title>Evolutionary Origins and Diversification of the Mycorrhizal Mutualists.</title>
        <authorList>
            <consortium name="DOE Joint Genome Institute"/>
            <consortium name="Mycorrhizal Genomics Consortium"/>
            <person name="Kohler A."/>
            <person name="Kuo A."/>
            <person name="Nagy L.G."/>
            <person name="Floudas D."/>
            <person name="Copeland A."/>
            <person name="Barry K.W."/>
            <person name="Cichocki N."/>
            <person name="Veneault-Fourrey C."/>
            <person name="LaButti K."/>
            <person name="Lindquist E.A."/>
            <person name="Lipzen A."/>
            <person name="Lundell T."/>
            <person name="Morin E."/>
            <person name="Murat C."/>
            <person name="Riley R."/>
            <person name="Ohm R."/>
            <person name="Sun H."/>
            <person name="Tunlid A."/>
            <person name="Henrissat B."/>
            <person name="Grigoriev I.V."/>
            <person name="Hibbett D.S."/>
            <person name="Martin F."/>
        </authorList>
    </citation>
    <scope>NUCLEOTIDE SEQUENCE [LARGE SCALE GENOMIC DNA]</scope>
    <source>
        <strain evidence="2">Ve08.2h10</strain>
    </source>
</reference>
<organism evidence="1 2">
    <name type="scientific">Paxillus rubicundulus Ve08.2h10</name>
    <dbReference type="NCBI Taxonomy" id="930991"/>
    <lineage>
        <taxon>Eukaryota</taxon>
        <taxon>Fungi</taxon>
        <taxon>Dikarya</taxon>
        <taxon>Basidiomycota</taxon>
        <taxon>Agaricomycotina</taxon>
        <taxon>Agaricomycetes</taxon>
        <taxon>Agaricomycetidae</taxon>
        <taxon>Boletales</taxon>
        <taxon>Paxilineae</taxon>
        <taxon>Paxillaceae</taxon>
        <taxon>Paxillus</taxon>
    </lineage>
</organism>
<dbReference type="EMBL" id="KN824836">
    <property type="protein sequence ID" value="KIL00333.1"/>
    <property type="molecule type" value="Genomic_DNA"/>
</dbReference>
<sequence>MGKAGRRTEGYVRKRVGGHGKIMGYVLGEREGASEDERTGVHFVSYCSCQVATSTTHGYNERAAHEYDAGGAGMRSPRVRVAL</sequence>
<gene>
    <name evidence="1" type="ORF">PAXRUDRAFT_821791</name>
</gene>
<dbReference type="HOGENOM" id="CLU_2549224_0_0_1"/>
<dbReference type="AlphaFoldDB" id="A0A0D0DN85"/>